<evidence type="ECO:0000313" key="4">
    <source>
        <dbReference type="Proteomes" id="UP000014760"/>
    </source>
</evidence>
<dbReference type="HOGENOM" id="CLU_1054635_0_0_1"/>
<evidence type="ECO:0000313" key="3">
    <source>
        <dbReference type="EnsemblMetazoa" id="CapteP188762"/>
    </source>
</evidence>
<sequence>MASKARVGGGVHQWIDRRVQPKQPSEEVEENGINTRRADDRQEGTGCHLGQTLTDALAYADDVTLLAPTCSALKSMLAIAEIVGSNLHIKFNAAKSQLLLLNPGQHREVSLHVGIRSSLWNLQDAAPYFCASRKCLRRLLHLPRTTHCHLLRSLVHSFYPDYQIYRRSIHFISVCSTSENVIVQRSFKEIILGSRSAVSESLTIVCAKYNLGRENLSASLKKPIAEPNRTTAALRDFMLLREEDLSTLRPHRLTTAAMGYTLML</sequence>
<protein>
    <recommendedName>
        <fullName evidence="5">Reverse transcriptase domain-containing protein</fullName>
    </recommendedName>
</protein>
<gene>
    <name evidence="2" type="ORF">CAPTEDRAFT_188762</name>
</gene>
<organism evidence="2">
    <name type="scientific">Capitella teleta</name>
    <name type="common">Polychaete worm</name>
    <dbReference type="NCBI Taxonomy" id="283909"/>
    <lineage>
        <taxon>Eukaryota</taxon>
        <taxon>Metazoa</taxon>
        <taxon>Spiralia</taxon>
        <taxon>Lophotrochozoa</taxon>
        <taxon>Annelida</taxon>
        <taxon>Polychaeta</taxon>
        <taxon>Sedentaria</taxon>
        <taxon>Scolecida</taxon>
        <taxon>Capitellidae</taxon>
        <taxon>Capitella</taxon>
    </lineage>
</organism>
<proteinExistence type="predicted"/>
<dbReference type="Proteomes" id="UP000014760">
    <property type="component" value="Unassembled WGS sequence"/>
</dbReference>
<dbReference type="EMBL" id="KB310412">
    <property type="protein sequence ID" value="ELT91609.1"/>
    <property type="molecule type" value="Genomic_DNA"/>
</dbReference>
<evidence type="ECO:0000256" key="1">
    <source>
        <dbReference type="SAM" id="MobiDB-lite"/>
    </source>
</evidence>
<dbReference type="AlphaFoldDB" id="R7TD02"/>
<evidence type="ECO:0000313" key="2">
    <source>
        <dbReference type="EMBL" id="ELT91609.1"/>
    </source>
</evidence>
<dbReference type="EnsemblMetazoa" id="CapteT188762">
    <property type="protein sequence ID" value="CapteP188762"/>
    <property type="gene ID" value="CapteG188762"/>
</dbReference>
<accession>R7TD02</accession>
<reference evidence="3" key="3">
    <citation type="submission" date="2015-06" db="UniProtKB">
        <authorList>
            <consortium name="EnsemblMetazoa"/>
        </authorList>
    </citation>
    <scope>IDENTIFICATION</scope>
</reference>
<reference evidence="2 4" key="2">
    <citation type="journal article" date="2013" name="Nature">
        <title>Insights into bilaterian evolution from three spiralian genomes.</title>
        <authorList>
            <person name="Simakov O."/>
            <person name="Marletaz F."/>
            <person name="Cho S.J."/>
            <person name="Edsinger-Gonzales E."/>
            <person name="Havlak P."/>
            <person name="Hellsten U."/>
            <person name="Kuo D.H."/>
            <person name="Larsson T."/>
            <person name="Lv J."/>
            <person name="Arendt D."/>
            <person name="Savage R."/>
            <person name="Osoegawa K."/>
            <person name="de Jong P."/>
            <person name="Grimwood J."/>
            <person name="Chapman J.A."/>
            <person name="Shapiro H."/>
            <person name="Aerts A."/>
            <person name="Otillar R.P."/>
            <person name="Terry A.Y."/>
            <person name="Boore J.L."/>
            <person name="Grigoriev I.V."/>
            <person name="Lindberg D.R."/>
            <person name="Seaver E.C."/>
            <person name="Weisblat D.A."/>
            <person name="Putnam N.H."/>
            <person name="Rokhsar D.S."/>
        </authorList>
    </citation>
    <scope>NUCLEOTIDE SEQUENCE</scope>
    <source>
        <strain evidence="2 4">I ESC-2004</strain>
    </source>
</reference>
<keyword evidence="4" id="KW-1185">Reference proteome</keyword>
<dbReference type="OrthoDB" id="10014409at2759"/>
<dbReference type="EMBL" id="AMQN01013707">
    <property type="status" value="NOT_ANNOTATED_CDS"/>
    <property type="molecule type" value="Genomic_DNA"/>
</dbReference>
<reference evidence="4" key="1">
    <citation type="submission" date="2012-12" db="EMBL/GenBank/DDBJ databases">
        <authorList>
            <person name="Hellsten U."/>
            <person name="Grimwood J."/>
            <person name="Chapman J.A."/>
            <person name="Shapiro H."/>
            <person name="Aerts A."/>
            <person name="Otillar R.P."/>
            <person name="Terry A.Y."/>
            <person name="Boore J.L."/>
            <person name="Simakov O."/>
            <person name="Marletaz F."/>
            <person name="Cho S.-J."/>
            <person name="Edsinger-Gonzales E."/>
            <person name="Havlak P."/>
            <person name="Kuo D.-H."/>
            <person name="Larsson T."/>
            <person name="Lv J."/>
            <person name="Arendt D."/>
            <person name="Savage R."/>
            <person name="Osoegawa K."/>
            <person name="de Jong P."/>
            <person name="Lindberg D.R."/>
            <person name="Seaver E.C."/>
            <person name="Weisblat D.A."/>
            <person name="Putnam N.H."/>
            <person name="Grigoriev I.V."/>
            <person name="Rokhsar D.S."/>
        </authorList>
    </citation>
    <scope>NUCLEOTIDE SEQUENCE</scope>
    <source>
        <strain evidence="4">I ESC-2004</strain>
    </source>
</reference>
<name>R7TD02_CAPTE</name>
<feature type="region of interest" description="Disordered" evidence="1">
    <location>
        <begin position="17"/>
        <end position="44"/>
    </location>
</feature>
<evidence type="ECO:0008006" key="5">
    <source>
        <dbReference type="Google" id="ProtNLM"/>
    </source>
</evidence>